<dbReference type="InterPro" id="IPR000223">
    <property type="entry name" value="Pept_S26A_signal_pept_1"/>
</dbReference>
<evidence type="ECO:0000256" key="7">
    <source>
        <dbReference type="RuleBase" id="RU362042"/>
    </source>
</evidence>
<comment type="catalytic activity">
    <reaction evidence="1 7">
        <text>Cleavage of hydrophobic, N-terminal signal or leader sequences from secreted and periplasmic proteins.</text>
        <dbReference type="EC" id="3.4.21.89"/>
    </reaction>
</comment>
<gene>
    <name evidence="10" type="primary">lepB</name>
    <name evidence="10" type="ORF">LF1_50610</name>
</gene>
<dbReference type="InterPro" id="IPR019757">
    <property type="entry name" value="Pept_S26A_signal_pept_1_Lys-AS"/>
</dbReference>
<comment type="caution">
    <text evidence="10">The sequence shown here is derived from an EMBL/GenBank/DDBJ whole genome shotgun (WGS) entry which is preliminary data.</text>
</comment>
<dbReference type="RefSeq" id="WP_235033468.1">
    <property type="nucleotide sequence ID" value="NZ_LWSK01000115.1"/>
</dbReference>
<reference evidence="10 11" key="1">
    <citation type="submission" date="2019-08" db="EMBL/GenBank/DDBJ databases">
        <title>Deep-cultivation of Planctomycetes and their phenomic and genomic characterization uncovers novel biology.</title>
        <authorList>
            <person name="Wiegand S."/>
            <person name="Jogler M."/>
            <person name="Boedeker C."/>
            <person name="Pinto D."/>
            <person name="Vollmers J."/>
            <person name="Rivas-Marin E."/>
            <person name="Kohn T."/>
            <person name="Peeters S.H."/>
            <person name="Heuer A."/>
            <person name="Rast P."/>
            <person name="Oberbeckmann S."/>
            <person name="Bunk B."/>
            <person name="Jeske O."/>
            <person name="Meyerdierks A."/>
            <person name="Storesund J.E."/>
            <person name="Kallscheuer N."/>
            <person name="Luecker S."/>
            <person name="Lage O.M."/>
            <person name="Pohl T."/>
            <person name="Merkel B.J."/>
            <person name="Hornburger P."/>
            <person name="Mueller R.-W."/>
            <person name="Bruemmer F."/>
            <person name="Labrenz M."/>
            <person name="Spormann A.M."/>
            <person name="Op Den Camp H."/>
            <person name="Overmann J."/>
            <person name="Amann R."/>
            <person name="Jetten M.S.M."/>
            <person name="Mascher T."/>
            <person name="Medema M.H."/>
            <person name="Devos D.P."/>
            <person name="Kaster A.-K."/>
            <person name="Ovreas L."/>
            <person name="Rohde M."/>
            <person name="Galperin M.Y."/>
            <person name="Jogler C."/>
        </authorList>
    </citation>
    <scope>NUCLEOTIDE SEQUENCE [LARGE SCALE GENOMIC DNA]</scope>
    <source>
        <strain evidence="10 11">LF1</strain>
    </source>
</reference>
<feature type="region of interest" description="Disordered" evidence="8">
    <location>
        <begin position="1"/>
        <end position="51"/>
    </location>
</feature>
<sequence length="696" mass="77468">MIAARLIPHDPFSEKASKAVASKSKSNASDGSSPSNKTVQTSDDRTPEQRRAQEWRIAAGRETTEAFVVAFILALLFRAFLAEAFVIPTGSMAPTLMGAHKDVFCDACEYNFRVGASRENSAGGEGVTVVGGVCPNCRRVNALDLAGETNHATFNGDRILVNKFSYVLSEPERWEVIVFKYPGNPKQNYIKRLVGLPGETLTLRHGDVYVRPTGSDQRSQIVRKPYSTLMAMSHLVHDTDYVPEPLNQAGFPSRWQPWTEGAEKPPTDSWQISREGGRFTASLKADDVAGDTTQWLRYFHHVPTDQQWQIASNGGSLNDVDPYQSKAITDFYAYDSYIFVPSGAVYASKPFGLRQKLLGETSGVTFNPTYQSGESLDQFGQMAVWGGQDSNREKIGRDGMHWVGDLILQTKIETDSDAKQMTLELIEAGVQYRCTIDLASGEATLGIMGDEAHRFDPAEGSSEANLSPTAETPIRAGQSHQISFSNCDDQLLLVVDENPIAFQTPTTFDSRTYRGNSANHPRYSAANPLDAAPAGVGVTGGEATIESLQLLRDKYYISTNTGKFGEICDYDMSRYRELTGRQGAFKRIQDSLASPQQWDEFVGWDIRRETTFELQEDQFFPMGDNSPESLDARCWAGVKDRIKMPGDVNRDAWRWSDESYVPRDLLVGRAVVVFWPHSWNSPVPFIPNFKRMKLIR</sequence>
<keyword evidence="11" id="KW-1185">Reference proteome</keyword>
<dbReference type="EMBL" id="VRLW01000001">
    <property type="protein sequence ID" value="KAA1262496.1"/>
    <property type="molecule type" value="Genomic_DNA"/>
</dbReference>
<evidence type="ECO:0000259" key="9">
    <source>
        <dbReference type="Pfam" id="PF10502"/>
    </source>
</evidence>
<feature type="compositionally biased region" description="Basic and acidic residues" evidence="8">
    <location>
        <begin position="7"/>
        <end position="17"/>
    </location>
</feature>
<keyword evidence="5 7" id="KW-0378">Hydrolase</keyword>
<dbReference type="NCBIfam" id="TIGR02227">
    <property type="entry name" value="sigpep_I_bact"/>
    <property type="match status" value="1"/>
</dbReference>
<feature type="compositionally biased region" description="Low complexity" evidence="8">
    <location>
        <begin position="18"/>
        <end position="37"/>
    </location>
</feature>
<keyword evidence="7" id="KW-0645">Protease</keyword>
<evidence type="ECO:0000313" key="10">
    <source>
        <dbReference type="EMBL" id="KAA1262496.1"/>
    </source>
</evidence>
<evidence type="ECO:0000256" key="3">
    <source>
        <dbReference type="ARBA" id="ARBA00013208"/>
    </source>
</evidence>
<dbReference type="GO" id="GO:0006465">
    <property type="term" value="P:signal peptide processing"/>
    <property type="evidence" value="ECO:0007669"/>
    <property type="project" value="InterPro"/>
</dbReference>
<proteinExistence type="inferred from homology"/>
<dbReference type="EC" id="3.4.21.89" evidence="3 7"/>
<dbReference type="CDD" id="cd06530">
    <property type="entry name" value="S26_SPase_I"/>
    <property type="match status" value="1"/>
</dbReference>
<dbReference type="Proteomes" id="UP000322699">
    <property type="component" value="Unassembled WGS sequence"/>
</dbReference>
<organism evidence="10 11">
    <name type="scientific">Rubripirellula obstinata</name>
    <dbReference type="NCBI Taxonomy" id="406547"/>
    <lineage>
        <taxon>Bacteria</taxon>
        <taxon>Pseudomonadati</taxon>
        <taxon>Planctomycetota</taxon>
        <taxon>Planctomycetia</taxon>
        <taxon>Pirellulales</taxon>
        <taxon>Pirellulaceae</taxon>
        <taxon>Rubripirellula</taxon>
    </lineage>
</organism>
<dbReference type="PANTHER" id="PTHR43390:SF1">
    <property type="entry name" value="CHLOROPLAST PROCESSING PEPTIDASE"/>
    <property type="match status" value="1"/>
</dbReference>
<feature type="active site" evidence="6">
    <location>
        <position position="191"/>
    </location>
</feature>
<evidence type="ECO:0000256" key="6">
    <source>
        <dbReference type="PIRSR" id="PIRSR600223-1"/>
    </source>
</evidence>
<dbReference type="InterPro" id="IPR019533">
    <property type="entry name" value="Peptidase_S26"/>
</dbReference>
<keyword evidence="7" id="KW-0812">Transmembrane</keyword>
<evidence type="ECO:0000256" key="2">
    <source>
        <dbReference type="ARBA" id="ARBA00009370"/>
    </source>
</evidence>
<keyword evidence="7" id="KW-1133">Transmembrane helix</keyword>
<evidence type="ECO:0000313" key="11">
    <source>
        <dbReference type="Proteomes" id="UP000322699"/>
    </source>
</evidence>
<dbReference type="GO" id="GO:0016020">
    <property type="term" value="C:membrane"/>
    <property type="evidence" value="ECO:0007669"/>
    <property type="project" value="UniProtKB-SubCell"/>
</dbReference>
<protein>
    <recommendedName>
        <fullName evidence="4 7">Signal peptidase I</fullName>
        <ecNumber evidence="3 7">3.4.21.89</ecNumber>
    </recommendedName>
</protein>
<evidence type="ECO:0000256" key="8">
    <source>
        <dbReference type="SAM" id="MobiDB-lite"/>
    </source>
</evidence>
<dbReference type="AlphaFoldDB" id="A0A5B1CPK5"/>
<feature type="transmembrane region" description="Helical" evidence="7">
    <location>
        <begin position="66"/>
        <end position="87"/>
    </location>
</feature>
<dbReference type="PANTHER" id="PTHR43390">
    <property type="entry name" value="SIGNAL PEPTIDASE I"/>
    <property type="match status" value="1"/>
</dbReference>
<accession>A0A5B1CPK5</accession>
<keyword evidence="7" id="KW-0472">Membrane</keyword>
<dbReference type="InterPro" id="IPR036286">
    <property type="entry name" value="LexA/Signal_pep-like_sf"/>
</dbReference>
<name>A0A5B1CPK5_9BACT</name>
<dbReference type="GO" id="GO:0004252">
    <property type="term" value="F:serine-type endopeptidase activity"/>
    <property type="evidence" value="ECO:0007669"/>
    <property type="project" value="InterPro"/>
</dbReference>
<dbReference type="GO" id="GO:0009003">
    <property type="term" value="F:signal peptidase activity"/>
    <property type="evidence" value="ECO:0007669"/>
    <property type="project" value="UniProtKB-EC"/>
</dbReference>
<dbReference type="Gene3D" id="2.10.109.10">
    <property type="entry name" value="Umud Fragment, subunit A"/>
    <property type="match status" value="2"/>
</dbReference>
<comment type="subcellular location">
    <subcellularLocation>
        <location evidence="7">Membrane</location>
        <topology evidence="7">Single-pass type II membrane protein</topology>
    </subcellularLocation>
</comment>
<evidence type="ECO:0000256" key="5">
    <source>
        <dbReference type="ARBA" id="ARBA00022801"/>
    </source>
</evidence>
<feature type="compositionally biased region" description="Basic and acidic residues" evidence="8">
    <location>
        <begin position="42"/>
        <end position="51"/>
    </location>
</feature>
<evidence type="ECO:0000256" key="1">
    <source>
        <dbReference type="ARBA" id="ARBA00000677"/>
    </source>
</evidence>
<comment type="similarity">
    <text evidence="2 7">Belongs to the peptidase S26 family.</text>
</comment>
<dbReference type="PROSITE" id="PS00760">
    <property type="entry name" value="SPASE_I_2"/>
    <property type="match status" value="1"/>
</dbReference>
<feature type="active site" evidence="6">
    <location>
        <position position="91"/>
    </location>
</feature>
<dbReference type="SUPFAM" id="SSF51306">
    <property type="entry name" value="LexA/Signal peptidase"/>
    <property type="match status" value="2"/>
</dbReference>
<dbReference type="Pfam" id="PF10502">
    <property type="entry name" value="Peptidase_S26"/>
    <property type="match status" value="1"/>
</dbReference>
<evidence type="ECO:0000256" key="4">
    <source>
        <dbReference type="ARBA" id="ARBA00019232"/>
    </source>
</evidence>
<feature type="domain" description="Peptidase S26" evidence="9">
    <location>
        <begin position="152"/>
        <end position="211"/>
    </location>
</feature>